<comment type="function">
    <text evidence="6">Binds directly to 16S ribosomal RNA.</text>
</comment>
<dbReference type="Pfam" id="PF01649">
    <property type="entry name" value="Ribosomal_S20p"/>
    <property type="match status" value="1"/>
</dbReference>
<dbReference type="Gene3D" id="1.20.58.110">
    <property type="entry name" value="Ribosomal protein S20"/>
    <property type="match status" value="1"/>
</dbReference>
<reference evidence="7 8" key="1">
    <citation type="journal article" date="2016" name="Nat. Commun.">
        <title>Thousands of microbial genomes shed light on interconnected biogeochemical processes in an aquifer system.</title>
        <authorList>
            <person name="Anantharaman K."/>
            <person name="Brown C.T."/>
            <person name="Hug L.A."/>
            <person name="Sharon I."/>
            <person name="Castelle C.J."/>
            <person name="Probst A.J."/>
            <person name="Thomas B.C."/>
            <person name="Singh A."/>
            <person name="Wilkins M.J."/>
            <person name="Karaoz U."/>
            <person name="Brodie E.L."/>
            <person name="Williams K.H."/>
            <person name="Hubbard S.S."/>
            <person name="Banfield J.F."/>
        </authorList>
    </citation>
    <scope>NUCLEOTIDE SEQUENCE [LARGE SCALE GENOMIC DNA]</scope>
</reference>
<dbReference type="GO" id="GO:0003735">
    <property type="term" value="F:structural constituent of ribosome"/>
    <property type="evidence" value="ECO:0007669"/>
    <property type="project" value="InterPro"/>
</dbReference>
<proteinExistence type="inferred from homology"/>
<dbReference type="HAMAP" id="MF_00500">
    <property type="entry name" value="Ribosomal_bS20"/>
    <property type="match status" value="1"/>
</dbReference>
<dbReference type="Proteomes" id="UP000176854">
    <property type="component" value="Unassembled WGS sequence"/>
</dbReference>
<comment type="caution">
    <text evidence="7">The sequence shown here is derived from an EMBL/GenBank/DDBJ whole genome shotgun (WGS) entry which is preliminary data.</text>
</comment>
<organism evidence="7 8">
    <name type="scientific">Candidatus Gottesmanbacteria bacterium RBG_16_43_7</name>
    <dbReference type="NCBI Taxonomy" id="1798373"/>
    <lineage>
        <taxon>Bacteria</taxon>
        <taxon>Candidatus Gottesmaniibacteriota</taxon>
    </lineage>
</organism>
<evidence type="ECO:0000313" key="8">
    <source>
        <dbReference type="Proteomes" id="UP000176854"/>
    </source>
</evidence>
<keyword evidence="1 6" id="KW-0699">rRNA-binding</keyword>
<keyword evidence="2 6" id="KW-0694">RNA-binding</keyword>
<protein>
    <recommendedName>
        <fullName evidence="5 6">Small ribosomal subunit protein bS20</fullName>
    </recommendedName>
</protein>
<dbReference type="GO" id="GO:1990904">
    <property type="term" value="C:ribonucleoprotein complex"/>
    <property type="evidence" value="ECO:0007669"/>
    <property type="project" value="UniProtKB-KW"/>
</dbReference>
<comment type="similarity">
    <text evidence="6">Belongs to the bacterial ribosomal protein bS20 family.</text>
</comment>
<dbReference type="AlphaFoldDB" id="A0A1F5Z985"/>
<dbReference type="GO" id="GO:0006412">
    <property type="term" value="P:translation"/>
    <property type="evidence" value="ECO:0007669"/>
    <property type="project" value="UniProtKB-UniRule"/>
</dbReference>
<dbReference type="GO" id="GO:0005840">
    <property type="term" value="C:ribosome"/>
    <property type="evidence" value="ECO:0007669"/>
    <property type="project" value="UniProtKB-KW"/>
</dbReference>
<name>A0A1F5Z985_9BACT</name>
<keyword evidence="4 6" id="KW-0687">Ribonucleoprotein</keyword>
<evidence type="ECO:0000256" key="3">
    <source>
        <dbReference type="ARBA" id="ARBA00022980"/>
    </source>
</evidence>
<evidence type="ECO:0000256" key="5">
    <source>
        <dbReference type="ARBA" id="ARBA00035136"/>
    </source>
</evidence>
<accession>A0A1F5Z985</accession>
<dbReference type="InterPro" id="IPR002583">
    <property type="entry name" value="Ribosomal_bS20"/>
</dbReference>
<evidence type="ECO:0000313" key="7">
    <source>
        <dbReference type="EMBL" id="OGG09016.1"/>
    </source>
</evidence>
<sequence>MPITKQAVKKLRRDRRAATRNAIIKRELKEVIKKFRKKPSGKALTVAFSKLDIAVKKRVIHANKASRLKSRLARSLSPK</sequence>
<dbReference type="EMBL" id="MFJC01000030">
    <property type="protein sequence ID" value="OGG09016.1"/>
    <property type="molecule type" value="Genomic_DNA"/>
</dbReference>
<evidence type="ECO:0000256" key="1">
    <source>
        <dbReference type="ARBA" id="ARBA00022730"/>
    </source>
</evidence>
<dbReference type="InterPro" id="IPR036510">
    <property type="entry name" value="Ribosomal_bS20_sf"/>
</dbReference>
<evidence type="ECO:0000256" key="2">
    <source>
        <dbReference type="ARBA" id="ARBA00022884"/>
    </source>
</evidence>
<dbReference type="SUPFAM" id="SSF46992">
    <property type="entry name" value="Ribosomal protein S20"/>
    <property type="match status" value="1"/>
</dbReference>
<evidence type="ECO:0000256" key="6">
    <source>
        <dbReference type="HAMAP-Rule" id="MF_00500"/>
    </source>
</evidence>
<gene>
    <name evidence="6" type="primary">rpsT</name>
    <name evidence="7" type="ORF">A2154_04215</name>
</gene>
<dbReference type="NCBIfam" id="TIGR00029">
    <property type="entry name" value="S20"/>
    <property type="match status" value="1"/>
</dbReference>
<dbReference type="STRING" id="1798373.A2154_04215"/>
<dbReference type="GO" id="GO:0019843">
    <property type="term" value="F:rRNA binding"/>
    <property type="evidence" value="ECO:0007669"/>
    <property type="project" value="UniProtKB-UniRule"/>
</dbReference>
<keyword evidence="3 6" id="KW-0689">Ribosomal protein</keyword>
<evidence type="ECO:0000256" key="4">
    <source>
        <dbReference type="ARBA" id="ARBA00023274"/>
    </source>
</evidence>